<protein>
    <submittedName>
        <fullName evidence="1">Uncharacterized protein</fullName>
    </submittedName>
</protein>
<evidence type="ECO:0000313" key="1">
    <source>
        <dbReference type="EMBL" id="DAD32465.1"/>
    </source>
</evidence>
<comment type="caution">
    <text evidence="1">The sequence shown here is derived from an EMBL/GenBank/DDBJ whole genome shotgun (WGS) entry which is preliminary data.</text>
</comment>
<dbReference type="EMBL" id="DUZY01000003">
    <property type="protein sequence ID" value="DAD32465.1"/>
    <property type="molecule type" value="Genomic_DNA"/>
</dbReference>
<sequence length="23" mass="2708">MERKKTEIYKAAETLLLDQLPNC</sequence>
<accession>A0A822YN71</accession>
<reference evidence="1 2" key="1">
    <citation type="journal article" date="2020" name="Mol. Biol. Evol.">
        <title>Distinct Expression and Methylation Patterns for Genes with Different Fates following a Single Whole-Genome Duplication in Flowering Plants.</title>
        <authorList>
            <person name="Shi T."/>
            <person name="Rahmani R.S."/>
            <person name="Gugger P.F."/>
            <person name="Wang M."/>
            <person name="Li H."/>
            <person name="Zhang Y."/>
            <person name="Li Z."/>
            <person name="Wang Q."/>
            <person name="Van de Peer Y."/>
            <person name="Marchal K."/>
            <person name="Chen J."/>
        </authorList>
    </citation>
    <scope>NUCLEOTIDE SEQUENCE [LARGE SCALE GENOMIC DNA]</scope>
    <source>
        <tissue evidence="1">Leaf</tissue>
    </source>
</reference>
<dbReference type="Proteomes" id="UP000607653">
    <property type="component" value="Unassembled WGS sequence"/>
</dbReference>
<name>A0A822YN71_NELNU</name>
<dbReference type="AlphaFoldDB" id="A0A822YN71"/>
<organism evidence="1 2">
    <name type="scientific">Nelumbo nucifera</name>
    <name type="common">Sacred lotus</name>
    <dbReference type="NCBI Taxonomy" id="4432"/>
    <lineage>
        <taxon>Eukaryota</taxon>
        <taxon>Viridiplantae</taxon>
        <taxon>Streptophyta</taxon>
        <taxon>Embryophyta</taxon>
        <taxon>Tracheophyta</taxon>
        <taxon>Spermatophyta</taxon>
        <taxon>Magnoliopsida</taxon>
        <taxon>Proteales</taxon>
        <taxon>Nelumbonaceae</taxon>
        <taxon>Nelumbo</taxon>
    </lineage>
</organism>
<proteinExistence type="predicted"/>
<keyword evidence="2" id="KW-1185">Reference proteome</keyword>
<evidence type="ECO:0000313" key="2">
    <source>
        <dbReference type="Proteomes" id="UP000607653"/>
    </source>
</evidence>
<gene>
    <name evidence="1" type="ORF">HUJ06_011316</name>
</gene>